<evidence type="ECO:0000313" key="2">
    <source>
        <dbReference type="EMBL" id="MDQ7937295.1"/>
    </source>
</evidence>
<dbReference type="SUPFAM" id="SSF159121">
    <property type="entry name" value="BC4932-like"/>
    <property type="match status" value="1"/>
</dbReference>
<feature type="transmembrane region" description="Helical" evidence="1">
    <location>
        <begin position="12"/>
        <end position="31"/>
    </location>
</feature>
<evidence type="ECO:0000256" key="1">
    <source>
        <dbReference type="SAM" id="Phobius"/>
    </source>
</evidence>
<evidence type="ECO:0000313" key="3">
    <source>
        <dbReference type="Proteomes" id="UP001227831"/>
    </source>
</evidence>
<dbReference type="Gene3D" id="2.40.50.480">
    <property type="match status" value="1"/>
</dbReference>
<organism evidence="2 3">
    <name type="scientific">Lactiplantibacillus brownii</name>
    <dbReference type="NCBI Taxonomy" id="3069269"/>
    <lineage>
        <taxon>Bacteria</taxon>
        <taxon>Bacillati</taxon>
        <taxon>Bacillota</taxon>
        <taxon>Bacilli</taxon>
        <taxon>Lactobacillales</taxon>
        <taxon>Lactobacillaceae</taxon>
        <taxon>Lactiplantibacillus</taxon>
    </lineage>
</organism>
<dbReference type="Pfam" id="PF06486">
    <property type="entry name" value="DUF1093"/>
    <property type="match status" value="1"/>
</dbReference>
<dbReference type="InterPro" id="IPR036166">
    <property type="entry name" value="YxeA-like_sf"/>
</dbReference>
<gene>
    <name evidence="2" type="ORF">RA086_06595</name>
</gene>
<keyword evidence="1" id="KW-1133">Transmembrane helix</keyword>
<proteinExistence type="predicted"/>
<protein>
    <submittedName>
        <fullName evidence="2">YxeA family protein</fullName>
    </submittedName>
</protein>
<dbReference type="InterPro" id="IPR006542">
    <property type="entry name" value="DUF1093"/>
</dbReference>
<dbReference type="NCBIfam" id="TIGR01655">
    <property type="entry name" value="yxeA_fam"/>
    <property type="match status" value="1"/>
</dbReference>
<dbReference type="RefSeq" id="WP_308703048.1">
    <property type="nucleotide sequence ID" value="NZ_JAVCWF010000001.1"/>
</dbReference>
<accession>A0ABU1AAC1</accession>
<sequence>MTKQRRERLTEGIEIVLLIAVVGLNIWWMVYRYGGETYYVQNGKALNSYSISLPTGVAGTGHTYLGLGINRHGAKRRIKFRTDAVAPAPFSKSKIVKVTVNAHYGVTNYEPVKNAKRLPVSVRNQLVS</sequence>
<name>A0ABU1AAC1_9LACO</name>
<dbReference type="EMBL" id="JAVCWF010000001">
    <property type="protein sequence ID" value="MDQ7937295.1"/>
    <property type="molecule type" value="Genomic_DNA"/>
</dbReference>
<feature type="transmembrane region" description="Helical" evidence="1">
    <location>
        <begin position="51"/>
        <end position="69"/>
    </location>
</feature>
<keyword evidence="1" id="KW-0472">Membrane</keyword>
<reference evidence="2 3" key="1">
    <citation type="journal article" date="2023" name="Int. J. Syst. Evol. Microbiol.">
        <title>Lactiplantibacillus brownii sp. nov., a novel psychrotolerant species isolated from sauerkraut.</title>
        <authorList>
            <person name="Heng Y.C."/>
            <person name="Silvaraju S."/>
            <person name="Lee J.K.Y."/>
            <person name="Kittelmann S."/>
        </authorList>
    </citation>
    <scope>NUCLEOTIDE SEQUENCE [LARGE SCALE GENOMIC DNA]</scope>
    <source>
        <strain evidence="2 3">WILCCON 0030</strain>
    </source>
</reference>
<dbReference type="Proteomes" id="UP001227831">
    <property type="component" value="Unassembled WGS sequence"/>
</dbReference>
<comment type="caution">
    <text evidence="2">The sequence shown here is derived from an EMBL/GenBank/DDBJ whole genome shotgun (WGS) entry which is preliminary data.</text>
</comment>
<keyword evidence="3" id="KW-1185">Reference proteome</keyword>
<keyword evidence="1" id="KW-0812">Transmembrane</keyword>